<feature type="coiled-coil region" evidence="1">
    <location>
        <begin position="93"/>
        <end position="130"/>
    </location>
</feature>
<organism evidence="2 3">
    <name type="scientific">Ramazzottius varieornatus</name>
    <name type="common">Water bear</name>
    <name type="synonym">Tardigrade</name>
    <dbReference type="NCBI Taxonomy" id="947166"/>
    <lineage>
        <taxon>Eukaryota</taxon>
        <taxon>Metazoa</taxon>
        <taxon>Ecdysozoa</taxon>
        <taxon>Tardigrada</taxon>
        <taxon>Eutardigrada</taxon>
        <taxon>Parachela</taxon>
        <taxon>Hypsibioidea</taxon>
        <taxon>Ramazzottiidae</taxon>
        <taxon>Ramazzottius</taxon>
    </lineage>
</organism>
<dbReference type="OrthoDB" id="441129at2759"/>
<protein>
    <recommendedName>
        <fullName evidence="4">Cilia- and flagella-associated protein 157</fullName>
    </recommendedName>
</protein>
<comment type="caution">
    <text evidence="2">The sequence shown here is derived from an EMBL/GenBank/DDBJ whole genome shotgun (WGS) entry which is preliminary data.</text>
</comment>
<evidence type="ECO:0000313" key="2">
    <source>
        <dbReference type="EMBL" id="GAU93210.1"/>
    </source>
</evidence>
<feature type="coiled-coil region" evidence="1">
    <location>
        <begin position="199"/>
        <end position="259"/>
    </location>
</feature>
<dbReference type="Proteomes" id="UP000186922">
    <property type="component" value="Unassembled WGS sequence"/>
</dbReference>
<evidence type="ECO:0008006" key="4">
    <source>
        <dbReference type="Google" id="ProtNLM"/>
    </source>
</evidence>
<name>A0A1D1UX94_RAMVA</name>
<accession>A0A1D1UX94</accession>
<keyword evidence="3" id="KW-1185">Reference proteome</keyword>
<dbReference type="AlphaFoldDB" id="A0A1D1UX94"/>
<keyword evidence="1" id="KW-0175">Coiled coil</keyword>
<reference evidence="2 3" key="1">
    <citation type="journal article" date="2016" name="Nat. Commun.">
        <title>Extremotolerant tardigrade genome and improved radiotolerance of human cultured cells by tardigrade-unique protein.</title>
        <authorList>
            <person name="Hashimoto T."/>
            <person name="Horikawa D.D."/>
            <person name="Saito Y."/>
            <person name="Kuwahara H."/>
            <person name="Kozuka-Hata H."/>
            <person name="Shin-I T."/>
            <person name="Minakuchi Y."/>
            <person name="Ohishi K."/>
            <person name="Motoyama A."/>
            <person name="Aizu T."/>
            <person name="Enomoto A."/>
            <person name="Kondo K."/>
            <person name="Tanaka S."/>
            <person name="Hara Y."/>
            <person name="Koshikawa S."/>
            <person name="Sagara H."/>
            <person name="Miura T."/>
            <person name="Yokobori S."/>
            <person name="Miyagawa K."/>
            <person name="Suzuki Y."/>
            <person name="Kubo T."/>
            <person name="Oyama M."/>
            <person name="Kohara Y."/>
            <person name="Fujiyama A."/>
            <person name="Arakawa K."/>
            <person name="Katayama T."/>
            <person name="Toyoda A."/>
            <person name="Kunieda T."/>
        </authorList>
    </citation>
    <scope>NUCLEOTIDE SEQUENCE [LARGE SCALE GENOMIC DNA]</scope>
    <source>
        <strain evidence="2 3">YOKOZUNA-1</strain>
    </source>
</reference>
<evidence type="ECO:0000313" key="3">
    <source>
        <dbReference type="Proteomes" id="UP000186922"/>
    </source>
</evidence>
<sequence>MAKKKRKSKKGKKKGKKVPHYDVMPSYPYGADPWMEVQPVELLDPLPGHIRTVFSVGLIMPTVVLDNADMKVQDIRQADIMAAEEDELWEKRYKETEGELQEATDTGDRLQDLNQLYEKLLNSNQDNVNEAMKFLHDASLKLYSRAQELESEYRKAQTITNGLVRDKEDHHRRMVTDYEKQIAEREAVLYALTLEHIELRKLEEDRDSMHLSIEELRNGIYENEKQHRRAVMAADEKRRKAQRKNQEDLQAALEEMAQQGFMAAKANIARQSEELSEQTAGLAGLFRWLCAEVRKNRDDVEQLNQLLQDCIVEQDSVAKNREIKQEIKQMKKSIRTASLESSLVERFVVNALVEAQEKGTKNSRQKEMQGGKRHETQLMLTWYAEDKRLPLQALRTTRLKAQSQRYSPAEIPDHEDISQLDWKEKKLIIETVFKYLKQAHENSVR</sequence>
<proteinExistence type="predicted"/>
<evidence type="ECO:0000256" key="1">
    <source>
        <dbReference type="SAM" id="Coils"/>
    </source>
</evidence>
<gene>
    <name evidence="2" type="primary">RvY_05183-1</name>
    <name evidence="2" type="synonym">RvY_05183.1</name>
    <name evidence="2" type="ORF">RvY_05183</name>
</gene>
<dbReference type="EMBL" id="BDGG01000002">
    <property type="protein sequence ID" value="GAU93210.1"/>
    <property type="molecule type" value="Genomic_DNA"/>
</dbReference>